<dbReference type="AlphaFoldDB" id="A0A8K0CFY5"/>
<proteinExistence type="predicted"/>
<reference evidence="1" key="1">
    <citation type="submission" date="2019-08" db="EMBL/GenBank/DDBJ databases">
        <title>The genome of the North American firefly Photinus pyralis.</title>
        <authorList>
            <consortium name="Photinus pyralis genome working group"/>
            <person name="Fallon T.R."/>
            <person name="Sander Lower S.E."/>
            <person name="Weng J.-K."/>
        </authorList>
    </citation>
    <scope>NUCLEOTIDE SEQUENCE</scope>
    <source>
        <strain evidence="1">TRF0915ILg1</strain>
        <tissue evidence="1">Whole body</tissue>
    </source>
</reference>
<comment type="caution">
    <text evidence="1">The sequence shown here is derived from an EMBL/GenBank/DDBJ whole genome shotgun (WGS) entry which is preliminary data.</text>
</comment>
<evidence type="ECO:0008006" key="3">
    <source>
        <dbReference type="Google" id="ProtNLM"/>
    </source>
</evidence>
<accession>A0A8K0CFY5</accession>
<protein>
    <recommendedName>
        <fullName evidence="3">Transposase</fullName>
    </recommendedName>
</protein>
<evidence type="ECO:0000313" key="1">
    <source>
        <dbReference type="EMBL" id="KAF2886613.1"/>
    </source>
</evidence>
<keyword evidence="2" id="KW-1185">Reference proteome</keyword>
<name>A0A8K0CFY5_IGNLU</name>
<dbReference type="Proteomes" id="UP000801492">
    <property type="component" value="Unassembled WGS sequence"/>
</dbReference>
<sequence length="155" mass="18619">MNSLRCQSRLKKFKNYVTVCVELRNCKLDPPPKLNNKKLIQLKKQIIKPTPSQQRYLSKQSNVSQFAICRSLKKLHLECVKKPKVPACYEKYLRGQRFKTIITSDEALFYWWKEFGQRSIQYISRVNRNFEAEHHHKKLWCEWEYPTMALPLQSL</sequence>
<dbReference type="EMBL" id="VTPC01087133">
    <property type="protein sequence ID" value="KAF2886613.1"/>
    <property type="molecule type" value="Genomic_DNA"/>
</dbReference>
<evidence type="ECO:0000313" key="2">
    <source>
        <dbReference type="Proteomes" id="UP000801492"/>
    </source>
</evidence>
<gene>
    <name evidence="1" type="ORF">ILUMI_19560</name>
</gene>
<organism evidence="1 2">
    <name type="scientific">Ignelater luminosus</name>
    <name type="common">Cucubano</name>
    <name type="synonym">Pyrophorus luminosus</name>
    <dbReference type="NCBI Taxonomy" id="2038154"/>
    <lineage>
        <taxon>Eukaryota</taxon>
        <taxon>Metazoa</taxon>
        <taxon>Ecdysozoa</taxon>
        <taxon>Arthropoda</taxon>
        <taxon>Hexapoda</taxon>
        <taxon>Insecta</taxon>
        <taxon>Pterygota</taxon>
        <taxon>Neoptera</taxon>
        <taxon>Endopterygota</taxon>
        <taxon>Coleoptera</taxon>
        <taxon>Polyphaga</taxon>
        <taxon>Elateriformia</taxon>
        <taxon>Elateroidea</taxon>
        <taxon>Elateridae</taxon>
        <taxon>Agrypninae</taxon>
        <taxon>Pyrophorini</taxon>
        <taxon>Ignelater</taxon>
    </lineage>
</organism>